<accession>A0ABS1NJA4</accession>
<name>A0ABS1NJA4_9ACTN</name>
<dbReference type="RefSeq" id="WP_201877627.1">
    <property type="nucleotide sequence ID" value="NZ_JAERRF010000016.1"/>
</dbReference>
<evidence type="ECO:0000313" key="2">
    <source>
        <dbReference type="Proteomes" id="UP000634229"/>
    </source>
</evidence>
<reference evidence="1 2" key="1">
    <citation type="submission" date="2021-01" db="EMBL/GenBank/DDBJ databases">
        <title>WGS of actinomycetes isolated from Thailand.</title>
        <authorList>
            <person name="Thawai C."/>
        </authorList>
    </citation>
    <scope>NUCLEOTIDE SEQUENCE [LARGE SCALE GENOMIC DNA]</scope>
    <source>
        <strain evidence="1 2">CA1R205</strain>
    </source>
</reference>
<gene>
    <name evidence="1" type="ORF">JK363_25665</name>
</gene>
<organism evidence="1 2">
    <name type="scientific">Streptomyces coffeae</name>
    <dbReference type="NCBI Taxonomy" id="621382"/>
    <lineage>
        <taxon>Bacteria</taxon>
        <taxon>Bacillati</taxon>
        <taxon>Actinomycetota</taxon>
        <taxon>Actinomycetes</taxon>
        <taxon>Kitasatosporales</taxon>
        <taxon>Streptomycetaceae</taxon>
        <taxon>Streptomyces</taxon>
    </lineage>
</organism>
<proteinExistence type="predicted"/>
<comment type="caution">
    <text evidence="1">The sequence shown here is derived from an EMBL/GenBank/DDBJ whole genome shotgun (WGS) entry which is preliminary data.</text>
</comment>
<evidence type="ECO:0000313" key="1">
    <source>
        <dbReference type="EMBL" id="MBL1099997.1"/>
    </source>
</evidence>
<dbReference type="Proteomes" id="UP000634229">
    <property type="component" value="Unassembled WGS sequence"/>
</dbReference>
<keyword evidence="2" id="KW-1185">Reference proteome</keyword>
<sequence length="484" mass="53092">MNDLDAAAVEELADTWDGIREDYDTVENDDYDRAALDCAARLAADPGGPSAYVWTLGLVMMAPYVGYLPGKGVATAVTDALAATDGALRDRPCEHASHPYQTHYDDNDEELAEELRLIADETADEEPSAPREEWRCPRNVAGFARIALDIVDAGSAEDIPPRLPMEARNAIETLSALLHGYPKPWTDINDEVESAGRGLRLADDPLDKAGHVMVVRAVTWYAVSGMIRAKSVLDDLVEVLEETLPEFDRAECGHETHPKLPDSGPDAAELGIVLSSPGGRRVFEYQWGNKGALEAMLCPAFIAGLAAESLKLLRERREELFGRPDTSRLDAEYLRPDGRLEIDKLVERIDNKPWNERYSLDLGLWAARRYTEVTDERERTVLLLTLGQTMQTAYPDPPVSVLREIVPVLRSAVAARPAEDCAHPAHPPLRRGGWLGGLPHLYAPGEHPAPGDALSPDAWTCPWLLAGYAEDRLSSLEGLLDGDG</sequence>
<dbReference type="EMBL" id="JAERRF010000016">
    <property type="protein sequence ID" value="MBL1099997.1"/>
    <property type="molecule type" value="Genomic_DNA"/>
</dbReference>
<protein>
    <submittedName>
        <fullName evidence="1">Uncharacterized protein</fullName>
    </submittedName>
</protein>